<name>A0ABD5U4N8_9EURY</name>
<dbReference type="EMBL" id="JBHSXM010000001">
    <property type="protein sequence ID" value="MFC6835018.1"/>
    <property type="molecule type" value="Genomic_DNA"/>
</dbReference>
<sequence>MVLDIGAALSAGVSRATNRNGLLLLGLFALLSVVSGLATSAVVAELLPQFVEQFERTLVETAQQQGDPELAEQYEGISAETEDAEPLVPIPYGVAVALGLLALLLTEAVRIVADRTFVSDETEGLYEPTRNLPLALVNSIVAAIVVGVVVGVGFLVGLVGLFVGGPILASFLAMSFFFVRQEIAVEDENFVDALLGSWSLAKGDRLQLFVLALVLFIVGVLFNQVLGLVTGVIPGVAGLVVNSVVTAAVAVFASAVAADAYRQLVAAKRTPASAERLDDADEWNDPAW</sequence>
<keyword evidence="1" id="KW-0472">Membrane</keyword>
<keyword evidence="1" id="KW-0812">Transmembrane</keyword>
<feature type="domain" description="DUF7847" evidence="2">
    <location>
        <begin position="3"/>
        <end position="264"/>
    </location>
</feature>
<dbReference type="RefSeq" id="WP_304446726.1">
    <property type="nucleotide sequence ID" value="NZ_JARRAH010000001.1"/>
</dbReference>
<dbReference type="InterPro" id="IPR057169">
    <property type="entry name" value="DUF7847"/>
</dbReference>
<proteinExistence type="predicted"/>
<reference evidence="3 4" key="1">
    <citation type="journal article" date="2019" name="Int. J. Syst. Evol. Microbiol.">
        <title>The Global Catalogue of Microorganisms (GCM) 10K type strain sequencing project: providing services to taxonomists for standard genome sequencing and annotation.</title>
        <authorList>
            <consortium name="The Broad Institute Genomics Platform"/>
            <consortium name="The Broad Institute Genome Sequencing Center for Infectious Disease"/>
            <person name="Wu L."/>
            <person name="Ma J."/>
        </authorList>
    </citation>
    <scope>NUCLEOTIDE SEQUENCE [LARGE SCALE GENOMIC DNA]</scope>
    <source>
        <strain evidence="3 4">PSRA2</strain>
    </source>
</reference>
<feature type="transmembrane region" description="Helical" evidence="1">
    <location>
        <begin position="134"/>
        <end position="155"/>
    </location>
</feature>
<accession>A0ABD5U4N8</accession>
<evidence type="ECO:0000313" key="3">
    <source>
        <dbReference type="EMBL" id="MFC6835018.1"/>
    </source>
</evidence>
<feature type="transmembrane region" description="Helical" evidence="1">
    <location>
        <begin position="239"/>
        <end position="261"/>
    </location>
</feature>
<keyword evidence="1" id="KW-1133">Transmembrane helix</keyword>
<feature type="transmembrane region" description="Helical" evidence="1">
    <location>
        <begin position="208"/>
        <end position="233"/>
    </location>
</feature>
<dbReference type="AlphaFoldDB" id="A0ABD5U4N8"/>
<feature type="transmembrane region" description="Helical" evidence="1">
    <location>
        <begin position="21"/>
        <end position="44"/>
    </location>
</feature>
<evidence type="ECO:0000259" key="2">
    <source>
        <dbReference type="Pfam" id="PF25231"/>
    </source>
</evidence>
<feature type="transmembrane region" description="Helical" evidence="1">
    <location>
        <begin position="90"/>
        <end position="113"/>
    </location>
</feature>
<comment type="caution">
    <text evidence="3">The sequence shown here is derived from an EMBL/GenBank/DDBJ whole genome shotgun (WGS) entry which is preliminary data.</text>
</comment>
<dbReference type="Proteomes" id="UP001596406">
    <property type="component" value="Unassembled WGS sequence"/>
</dbReference>
<evidence type="ECO:0000313" key="4">
    <source>
        <dbReference type="Proteomes" id="UP001596406"/>
    </source>
</evidence>
<evidence type="ECO:0000256" key="1">
    <source>
        <dbReference type="SAM" id="Phobius"/>
    </source>
</evidence>
<gene>
    <name evidence="3" type="ORF">ACFQHK_00680</name>
</gene>
<protein>
    <recommendedName>
        <fullName evidence="2">DUF7847 domain-containing protein</fullName>
    </recommendedName>
</protein>
<keyword evidence="4" id="KW-1185">Reference proteome</keyword>
<dbReference type="Pfam" id="PF25231">
    <property type="entry name" value="DUF7847"/>
    <property type="match status" value="1"/>
</dbReference>
<organism evidence="3 4">
    <name type="scientific">Halomarina ordinaria</name>
    <dbReference type="NCBI Taxonomy" id="3033939"/>
    <lineage>
        <taxon>Archaea</taxon>
        <taxon>Methanobacteriati</taxon>
        <taxon>Methanobacteriota</taxon>
        <taxon>Stenosarchaea group</taxon>
        <taxon>Halobacteria</taxon>
        <taxon>Halobacteriales</taxon>
        <taxon>Natronomonadaceae</taxon>
        <taxon>Halomarina</taxon>
    </lineage>
</organism>
<feature type="transmembrane region" description="Helical" evidence="1">
    <location>
        <begin position="161"/>
        <end position="179"/>
    </location>
</feature>